<accession>K9W0Q0</accession>
<evidence type="ECO:0000313" key="2">
    <source>
        <dbReference type="EMBL" id="AFZ13369.1"/>
    </source>
</evidence>
<dbReference type="HOGENOM" id="CLU_011226_0_3_3"/>
<keyword evidence="2" id="KW-0808">Transferase</keyword>
<dbReference type="InterPro" id="IPR036249">
    <property type="entry name" value="Thioredoxin-like_sf"/>
</dbReference>
<proteinExistence type="predicted"/>
<evidence type="ECO:0000313" key="3">
    <source>
        <dbReference type="Proteomes" id="UP000010472"/>
    </source>
</evidence>
<dbReference type="PATRIC" id="fig|1173022.3.peg.2706"/>
<dbReference type="Gene3D" id="1.20.1050.10">
    <property type="match status" value="1"/>
</dbReference>
<dbReference type="CDD" id="cd00570">
    <property type="entry name" value="GST_N_family"/>
    <property type="match status" value="1"/>
</dbReference>
<keyword evidence="3" id="KW-1185">Reference proteome</keyword>
<dbReference type="STRING" id="1173022.Cri9333_2503"/>
<sequence>MQQQNISKLPSMRLITIPISHYCEKVRWALDWLEIPYTEERHVPFFHRLATSRDGGKSVPVLVTQDGTFTDSTDILHYLDTKNTKSKKLYPSEPNLRNEVNQLEELFDTRLGNNIRRWGYFYRIHDREGIRRSWCTGTPGWEKAGFAIAFPVMRKIVQRTYNITAVSARDSLQEIQQIFEIVNKKLSDARPYLIGDNLSAADITFAALVAPALLPPEHPIKPPALETFNNQEMITTIKELRATPAGVYALRLYREQR</sequence>
<dbReference type="Pfam" id="PF13417">
    <property type="entry name" value="GST_N_3"/>
    <property type="match status" value="1"/>
</dbReference>
<dbReference type="eggNOG" id="COG0625">
    <property type="taxonomic scope" value="Bacteria"/>
</dbReference>
<dbReference type="Pfam" id="PF00043">
    <property type="entry name" value="GST_C"/>
    <property type="match status" value="1"/>
</dbReference>
<dbReference type="Gene3D" id="3.40.30.10">
    <property type="entry name" value="Glutaredoxin"/>
    <property type="match status" value="1"/>
</dbReference>
<organism evidence="2 3">
    <name type="scientific">Crinalium epipsammum PCC 9333</name>
    <dbReference type="NCBI Taxonomy" id="1173022"/>
    <lineage>
        <taxon>Bacteria</taxon>
        <taxon>Bacillati</taxon>
        <taxon>Cyanobacteriota</taxon>
        <taxon>Cyanophyceae</taxon>
        <taxon>Gomontiellales</taxon>
        <taxon>Gomontiellaceae</taxon>
        <taxon>Crinalium</taxon>
    </lineage>
</organism>
<gene>
    <name evidence="2" type="ORF">Cri9333_2503</name>
</gene>
<dbReference type="PANTHER" id="PTHR44051:SF8">
    <property type="entry name" value="GLUTATHIONE S-TRANSFERASE GSTA"/>
    <property type="match status" value="1"/>
</dbReference>
<reference evidence="2 3" key="1">
    <citation type="submission" date="2012-06" db="EMBL/GenBank/DDBJ databases">
        <title>Finished chromosome of genome of Crinalium epipsammum PCC 9333.</title>
        <authorList>
            <consortium name="US DOE Joint Genome Institute"/>
            <person name="Gugger M."/>
            <person name="Coursin T."/>
            <person name="Rippka R."/>
            <person name="Tandeau De Marsac N."/>
            <person name="Huntemann M."/>
            <person name="Wei C.-L."/>
            <person name="Han J."/>
            <person name="Detter J.C."/>
            <person name="Han C."/>
            <person name="Tapia R."/>
            <person name="Davenport K."/>
            <person name="Daligault H."/>
            <person name="Erkkila T."/>
            <person name="Gu W."/>
            <person name="Munk A.C.C."/>
            <person name="Teshima H."/>
            <person name="Xu Y."/>
            <person name="Chain P."/>
            <person name="Chen A."/>
            <person name="Krypides N."/>
            <person name="Mavromatis K."/>
            <person name="Markowitz V."/>
            <person name="Szeto E."/>
            <person name="Ivanova N."/>
            <person name="Mikhailova N."/>
            <person name="Ovchinnikova G."/>
            <person name="Pagani I."/>
            <person name="Pati A."/>
            <person name="Goodwin L."/>
            <person name="Peters L."/>
            <person name="Pitluck S."/>
            <person name="Woyke T."/>
            <person name="Kerfeld C."/>
        </authorList>
    </citation>
    <scope>NUCLEOTIDE SEQUENCE [LARGE SCALE GENOMIC DNA]</scope>
    <source>
        <strain evidence="2 3">PCC 9333</strain>
    </source>
</reference>
<dbReference type="GO" id="GO:0016740">
    <property type="term" value="F:transferase activity"/>
    <property type="evidence" value="ECO:0007669"/>
    <property type="project" value="UniProtKB-KW"/>
</dbReference>
<dbReference type="InterPro" id="IPR004046">
    <property type="entry name" value="GST_C"/>
</dbReference>
<dbReference type="CDD" id="cd00299">
    <property type="entry name" value="GST_C_family"/>
    <property type="match status" value="1"/>
</dbReference>
<feature type="domain" description="GST N-terminal" evidence="1">
    <location>
        <begin position="10"/>
        <end position="87"/>
    </location>
</feature>
<protein>
    <submittedName>
        <fullName evidence="2">Glutathione S-transferase domain protein</fullName>
    </submittedName>
</protein>
<dbReference type="AlphaFoldDB" id="K9W0Q0"/>
<dbReference type="PANTHER" id="PTHR44051">
    <property type="entry name" value="GLUTATHIONE S-TRANSFERASE-RELATED"/>
    <property type="match status" value="1"/>
</dbReference>
<dbReference type="RefSeq" id="WP_015203483.1">
    <property type="nucleotide sequence ID" value="NC_019753.1"/>
</dbReference>
<evidence type="ECO:0000259" key="1">
    <source>
        <dbReference type="PROSITE" id="PS50404"/>
    </source>
</evidence>
<dbReference type="InterPro" id="IPR036282">
    <property type="entry name" value="Glutathione-S-Trfase_C_sf"/>
</dbReference>
<dbReference type="PROSITE" id="PS50404">
    <property type="entry name" value="GST_NTER"/>
    <property type="match status" value="1"/>
</dbReference>
<dbReference type="EMBL" id="CP003620">
    <property type="protein sequence ID" value="AFZ13369.1"/>
    <property type="molecule type" value="Genomic_DNA"/>
</dbReference>
<dbReference type="SUPFAM" id="SSF47616">
    <property type="entry name" value="GST C-terminal domain-like"/>
    <property type="match status" value="1"/>
</dbReference>
<dbReference type="SUPFAM" id="SSF52833">
    <property type="entry name" value="Thioredoxin-like"/>
    <property type="match status" value="1"/>
</dbReference>
<name>K9W0Q0_9CYAN</name>
<dbReference type="InterPro" id="IPR004045">
    <property type="entry name" value="Glutathione_S-Trfase_N"/>
</dbReference>
<dbReference type="Proteomes" id="UP000010472">
    <property type="component" value="Chromosome"/>
</dbReference>
<dbReference type="KEGG" id="cep:Cri9333_2503"/>